<dbReference type="Proteomes" id="UP000663844">
    <property type="component" value="Unassembled WGS sequence"/>
</dbReference>
<organism evidence="2 3">
    <name type="scientific">Adineta steineri</name>
    <dbReference type="NCBI Taxonomy" id="433720"/>
    <lineage>
        <taxon>Eukaryota</taxon>
        <taxon>Metazoa</taxon>
        <taxon>Spiralia</taxon>
        <taxon>Gnathifera</taxon>
        <taxon>Rotifera</taxon>
        <taxon>Eurotatoria</taxon>
        <taxon>Bdelloidea</taxon>
        <taxon>Adinetida</taxon>
        <taxon>Adinetidae</taxon>
        <taxon>Adineta</taxon>
    </lineage>
</organism>
<feature type="non-terminal residue" evidence="2">
    <location>
        <position position="1"/>
    </location>
</feature>
<evidence type="ECO:0000256" key="1">
    <source>
        <dbReference type="SAM" id="Phobius"/>
    </source>
</evidence>
<dbReference type="EMBL" id="CAJOAZ010014522">
    <property type="protein sequence ID" value="CAF4281466.1"/>
    <property type="molecule type" value="Genomic_DNA"/>
</dbReference>
<keyword evidence="1" id="KW-0812">Transmembrane</keyword>
<proteinExistence type="predicted"/>
<dbReference type="GO" id="GO:0016020">
    <property type="term" value="C:membrane"/>
    <property type="evidence" value="ECO:0007669"/>
    <property type="project" value="InterPro"/>
</dbReference>
<comment type="caution">
    <text evidence="2">The sequence shown here is derived from an EMBL/GenBank/DDBJ whole genome shotgun (WGS) entry which is preliminary data.</text>
</comment>
<feature type="transmembrane region" description="Helical" evidence="1">
    <location>
        <begin position="22"/>
        <end position="41"/>
    </location>
</feature>
<evidence type="ECO:0000313" key="3">
    <source>
        <dbReference type="Proteomes" id="UP000663844"/>
    </source>
</evidence>
<sequence>VKAVKPFGQVELNHPGVSYGPWLPSEFFAVSAFGVVWWVAYRERSKILS</sequence>
<protein>
    <submittedName>
        <fullName evidence="2">Uncharacterized protein</fullName>
    </submittedName>
</protein>
<dbReference type="GO" id="GO:0005783">
    <property type="term" value="C:endoplasmic reticulum"/>
    <property type="evidence" value="ECO:0007669"/>
    <property type="project" value="InterPro"/>
</dbReference>
<accession>A0A820GQL9</accession>
<reference evidence="2" key="1">
    <citation type="submission" date="2021-02" db="EMBL/GenBank/DDBJ databases">
        <authorList>
            <person name="Nowell W R."/>
        </authorList>
    </citation>
    <scope>NUCLEOTIDE SEQUENCE</scope>
</reference>
<gene>
    <name evidence="2" type="ORF">OXD698_LOCUS45081</name>
</gene>
<keyword evidence="1" id="KW-1133">Transmembrane helix</keyword>
<name>A0A820GQL9_9BILA</name>
<dbReference type="InterPro" id="IPR008855">
    <property type="entry name" value="TRAP-delta"/>
</dbReference>
<dbReference type="Pfam" id="PF05404">
    <property type="entry name" value="TRAP-delta"/>
    <property type="match status" value="1"/>
</dbReference>
<evidence type="ECO:0000313" key="2">
    <source>
        <dbReference type="EMBL" id="CAF4281466.1"/>
    </source>
</evidence>
<keyword evidence="1" id="KW-0472">Membrane</keyword>
<dbReference type="AlphaFoldDB" id="A0A820GQL9"/>